<reference evidence="59 61" key="8">
    <citation type="submission" date="2019-08" db="EMBL/GenBank/DDBJ databases">
        <title>Soil Listeria distribution.</title>
        <authorList>
            <person name="Liao J."/>
        </authorList>
    </citation>
    <scope>NUCLEOTIDE SEQUENCE [LARGE SCALE GENOMIC DNA]</scope>
    <source>
        <strain evidence="59 61">IN-RH-2-BL1</strain>
    </source>
</reference>
<dbReference type="EMBL" id="AABBZO010000002">
    <property type="protein sequence ID" value="EAG4461259.1"/>
    <property type="molecule type" value="Genomic_DNA"/>
</dbReference>
<evidence type="ECO:0000313" key="12">
    <source>
        <dbReference type="EMBL" id="EAC5549330.1"/>
    </source>
</evidence>
<evidence type="ECO:0000313" key="102">
    <source>
        <dbReference type="Proteomes" id="UP000852906"/>
    </source>
</evidence>
<dbReference type="Proteomes" id="UP000527632">
    <property type="component" value="Unassembled WGS sequence"/>
</dbReference>
<evidence type="ECO:0000313" key="54">
    <source>
        <dbReference type="EMBL" id="HAJ9592205.1"/>
    </source>
</evidence>
<evidence type="ECO:0000313" key="46">
    <source>
        <dbReference type="EMBL" id="EDP8513497.1"/>
    </source>
</evidence>
<dbReference type="Proteomes" id="UP000337746">
    <property type="component" value="Unassembled WGS sequence"/>
</dbReference>
<evidence type="ECO:0000256" key="6">
    <source>
        <dbReference type="ARBA" id="ARBA00022500"/>
    </source>
</evidence>
<dbReference type="EMBL" id="AAASLB010000001">
    <property type="protein sequence ID" value="EAE4940717.1"/>
    <property type="molecule type" value="Genomic_DNA"/>
</dbReference>
<dbReference type="EMBL" id="AAAQQZ010000001">
    <property type="protein sequence ID" value="EAE1337372.1"/>
    <property type="molecule type" value="Genomic_DNA"/>
</dbReference>
<evidence type="ECO:0000313" key="56">
    <source>
        <dbReference type="EMBL" id="OET47928.1"/>
    </source>
</evidence>
<evidence type="ECO:0000313" key="73">
    <source>
        <dbReference type="Proteomes" id="UP000379076"/>
    </source>
</evidence>
<dbReference type="Proteomes" id="UP000455569">
    <property type="component" value="Unassembled WGS sequence"/>
</dbReference>
<evidence type="ECO:0000313" key="67">
    <source>
        <dbReference type="Proteomes" id="UP000350032"/>
    </source>
</evidence>
<evidence type="ECO:0000313" key="24">
    <source>
        <dbReference type="EMBL" id="EAG2514095.1"/>
    </source>
</evidence>
<keyword evidence="7" id="KW-0283">Flagellar rotation</keyword>
<evidence type="ECO:0000313" key="90">
    <source>
        <dbReference type="Proteomes" id="UP000530452"/>
    </source>
</evidence>
<dbReference type="Proteomes" id="UP000528151">
    <property type="component" value="Unassembled WGS sequence"/>
</dbReference>
<evidence type="ECO:0000313" key="38">
    <source>
        <dbReference type="EMBL" id="ECB9472319.1"/>
    </source>
</evidence>
<dbReference type="EMBL" id="DAAJFY010000001">
    <property type="protein sequence ID" value="HAC0274127.1"/>
    <property type="molecule type" value="Genomic_DNA"/>
</dbReference>
<evidence type="ECO:0000313" key="58">
    <source>
        <dbReference type="EMBL" id="RKA10994.1"/>
    </source>
</evidence>
<dbReference type="GO" id="GO:0009425">
    <property type="term" value="C:bacterial-type flagellum basal body"/>
    <property type="evidence" value="ECO:0007669"/>
    <property type="project" value="UniProtKB-SubCell"/>
</dbReference>
<dbReference type="EMBL" id="AAANYN010000024">
    <property type="protein sequence ID" value="EAD5775214.1"/>
    <property type="molecule type" value="Genomic_DNA"/>
</dbReference>
<dbReference type="EMBL" id="AAHZFN010000002">
    <property type="protein sequence ID" value="ECB9472319.1"/>
    <property type="molecule type" value="Genomic_DNA"/>
</dbReference>
<dbReference type="Proteomes" id="UP000389283">
    <property type="component" value="Unassembled WGS sequence"/>
</dbReference>
<evidence type="ECO:0000256" key="2">
    <source>
        <dbReference type="ARBA" id="ARBA00004202"/>
    </source>
</evidence>
<name>A0A0B8RBR7_LISMN</name>
<dbReference type="EMBL" id="AAAIXK010000001">
    <property type="protein sequence ID" value="EAC5549330.1"/>
    <property type="molecule type" value="Genomic_DNA"/>
</dbReference>
<evidence type="ECO:0000313" key="91">
    <source>
        <dbReference type="Proteomes" id="UP000533021"/>
    </source>
</evidence>
<dbReference type="EMBL" id="AABGVJ010000001">
    <property type="protein sequence ID" value="EAH4372051.1"/>
    <property type="molecule type" value="Genomic_DNA"/>
</dbReference>
<evidence type="ECO:0000313" key="23">
    <source>
        <dbReference type="EMBL" id="EAG2244359.1"/>
    </source>
</evidence>
<evidence type="ECO:0000313" key="63">
    <source>
        <dbReference type="Proteomes" id="UP000337746"/>
    </source>
</evidence>
<dbReference type="EMBL" id="AANDSR010000001">
    <property type="protein sequence ID" value="EDN9835529.1"/>
    <property type="molecule type" value="Genomic_DNA"/>
</dbReference>
<evidence type="ECO:0000313" key="93">
    <source>
        <dbReference type="Proteomes" id="UP000540417"/>
    </source>
</evidence>
<evidence type="ECO:0000313" key="51">
    <source>
        <dbReference type="EMBL" id="HAC0013826.1"/>
    </source>
</evidence>
<evidence type="ECO:0000256" key="4">
    <source>
        <dbReference type="ARBA" id="ARBA00021898"/>
    </source>
</evidence>
<dbReference type="Proteomes" id="UP000522199">
    <property type="component" value="Unassembled WGS sequence"/>
</dbReference>
<dbReference type="PANTHER" id="PTHR30034">
    <property type="entry name" value="FLAGELLAR MOTOR SWITCH PROTEIN FLIM"/>
    <property type="match status" value="1"/>
</dbReference>
<dbReference type="EMBL" id="AABAWE010000001">
    <property type="protein sequence ID" value="EAG2086010.1"/>
    <property type="molecule type" value="Genomic_DNA"/>
</dbReference>
<dbReference type="Proteomes" id="UP000376505">
    <property type="component" value="Unassembled WGS sequence"/>
</dbReference>
<dbReference type="Gene3D" id="3.40.1550.10">
    <property type="entry name" value="CheC-like"/>
    <property type="match status" value="1"/>
</dbReference>
<evidence type="ECO:0000313" key="94">
    <source>
        <dbReference type="Proteomes" id="UP000546397"/>
    </source>
</evidence>
<dbReference type="Proteomes" id="UP000566721">
    <property type="component" value="Unassembled WGS sequence"/>
</dbReference>
<evidence type="ECO:0000313" key="26">
    <source>
        <dbReference type="EMBL" id="EAG4331828.1"/>
    </source>
</evidence>
<dbReference type="Proteomes" id="UP000489121">
    <property type="component" value="Unassembled WGS sequence"/>
</dbReference>
<evidence type="ECO:0000313" key="52">
    <source>
        <dbReference type="EMBL" id="HAC0274127.1"/>
    </source>
</evidence>
<evidence type="ECO:0000313" key="80">
    <source>
        <dbReference type="Proteomes" id="UP000460224"/>
    </source>
</evidence>
<evidence type="ECO:0000313" key="95">
    <source>
        <dbReference type="Proteomes" id="UP000548278"/>
    </source>
</evidence>
<dbReference type="Proteomes" id="UP000331186">
    <property type="component" value="Unassembled WGS sequence"/>
</dbReference>
<evidence type="ECO:0000313" key="29">
    <source>
        <dbReference type="EMBL" id="EAG6990325.1"/>
    </source>
</evidence>
<dbReference type="Proteomes" id="UP000358545">
    <property type="component" value="Unassembled WGS sequence"/>
</dbReference>
<evidence type="ECO:0000313" key="92">
    <source>
        <dbReference type="Proteomes" id="UP000540117"/>
    </source>
</evidence>
<dbReference type="EMBL" id="AAHZFY010000018">
    <property type="protein sequence ID" value="ECB9513895.1"/>
    <property type="molecule type" value="Genomic_DNA"/>
</dbReference>
<dbReference type="EMBL" id="QDAY01000001">
    <property type="protein sequence ID" value="KAA9453334.1"/>
    <property type="molecule type" value="Genomic_DNA"/>
</dbReference>
<evidence type="ECO:0000313" key="69">
    <source>
        <dbReference type="Proteomes" id="UP000358545"/>
    </source>
</evidence>
<dbReference type="EMBL" id="AALGDA010000027">
    <property type="protein sequence ID" value="ECY9783224.1"/>
    <property type="molecule type" value="Genomic_DNA"/>
</dbReference>
<reference evidence="62 65" key="6">
    <citation type="submission" date="2019-02" db="EMBL/GenBank/DDBJ databases">
        <authorList>
            <consortium name="GenomeTrakr: Next Generation Sequencing Network for Food Pathogen Tracability"/>
        </authorList>
    </citation>
    <scope>NUCLEOTIDE SEQUENCE [LARGE SCALE GENOMIC DNA]</scope>
    <source>
        <strain evidence="25 96">10B02965A-1</strain>
        <strain evidence="27 89">CFSAN063727</strain>
        <strain evidence="43 79">CFSAN102901</strain>
        <strain evidence="19 73">FDA00006494</strain>
        <strain evidence="12 71">FDA00007096</strain>
        <strain evidence="15 76">FDA00008584</strain>
        <strain evidence="23">FDA00011243</strain>
        <strain evidence="13 62">FDA00013332</strain>
        <strain evidence="18 65">FDA00013853</strain>
        <strain evidence="38 78">FDA00014336</strain>
        <strain evidence="40 74">FDA00014370</strain>
        <strain evidence="39 75">FDA00014392</strain>
        <strain evidence="46">FDA00015054</strain>
        <strain evidence="26 92">FDA1005580-S054-001</strain>
        <strain evidence="83">FDA1090798-S029-001</strain>
        <strain evidence="84">FDA956581-098-004</strain>
        <strain evidence="24 87">FDA960927-006-004</strain>
        <strain evidence="28 97">FLAG-38921</strain>
        <strain evidence="22 63">FLAG-54356</strain>
        <strain evidence="17 72">FSIS31901579</strain>
        <strain evidence="34 88">LS1344</strain>
        <strain evidence="35 93">LS1419</strain>
        <strain evidence="44 81">OSF101448</strain>
        <strain evidence="16 66">VA-WGS-00405</strain>
    </source>
</reference>
<evidence type="ECO:0000313" key="74">
    <source>
        <dbReference type="Proteomes" id="UP000389283"/>
    </source>
</evidence>
<evidence type="ECO:0000313" key="62">
    <source>
        <dbReference type="Proteomes" id="UP000331186"/>
    </source>
</evidence>
<evidence type="ECO:0000313" key="85">
    <source>
        <dbReference type="Proteomes" id="UP000489121"/>
    </source>
</evidence>
<dbReference type="EMBL" id="AAALRN010000001">
    <property type="protein sequence ID" value="EAD1183988.1"/>
    <property type="molecule type" value="Genomic_DNA"/>
</dbReference>
<dbReference type="NCBIfam" id="NF005194">
    <property type="entry name" value="PRK06666.1-5"/>
    <property type="match status" value="1"/>
</dbReference>
<dbReference type="EMBL" id="AABEMN010000016">
    <property type="protein sequence ID" value="EAG9520340.1"/>
    <property type="molecule type" value="Genomic_DNA"/>
</dbReference>
<comment type="caution">
    <text evidence="30">The sequence shown here is derived from an EMBL/GenBank/DDBJ whole genome shotgun (WGS) entry which is preliminary data.</text>
</comment>
<reference evidence="64 68" key="5">
    <citation type="submission" date="2018-06" db="EMBL/GenBank/DDBJ databases">
        <authorList>
            <consortium name="PulseNet: The National Subtyping Network for Foodborne Disease Surveillance"/>
            <person name="Tarr C.L."/>
            <person name="Trees E."/>
            <person name="Katz L.S."/>
            <person name="Carleton-Romer H.A."/>
            <person name="Stroika S."/>
            <person name="Kucerova Z."/>
            <person name="Roache K.F."/>
            <person name="Sabol A.L."/>
            <person name="Besser J."/>
            <person name="Gerner-Smidt P."/>
        </authorList>
    </citation>
    <scope>NUCLEOTIDE SEQUENCE [LARGE SCALE GENOMIC DNA]</scope>
    <source>
        <strain evidence="11 64">2015L-6227</strain>
        <strain evidence="14 68">PNUSAL000910</strain>
        <strain evidence="21 69">PNUSAL002180</strain>
        <strain evidence="36 67">PNUSAL004402</strain>
        <strain evidence="42 85">PNUSAL005692</strain>
    </source>
</reference>
<evidence type="ECO:0000256" key="9">
    <source>
        <dbReference type="ARBA" id="ARBA00023143"/>
    </source>
</evidence>
<dbReference type="EMBL" id="AABGUK010000001">
    <property type="protein sequence ID" value="EAH4240951.1"/>
    <property type="molecule type" value="Genomic_DNA"/>
</dbReference>
<evidence type="ECO:0000313" key="71">
    <source>
        <dbReference type="Proteomes" id="UP000365297"/>
    </source>
</evidence>
<accession>A0A0B8RBR7</accession>
<evidence type="ECO:0000313" key="36">
    <source>
        <dbReference type="EMBL" id="EAK8896420.1"/>
    </source>
</evidence>
<dbReference type="Proteomes" id="UP000842809">
    <property type="component" value="Unassembled WGS sequence"/>
</dbReference>
<evidence type="ECO:0000313" key="47">
    <source>
        <dbReference type="EMBL" id="HAA8053341.1"/>
    </source>
</evidence>
<evidence type="ECO:0000313" key="35">
    <source>
        <dbReference type="EMBL" id="EAH4372051.1"/>
    </source>
</evidence>
<dbReference type="Proteomes" id="UP000530452">
    <property type="component" value="Unassembled WGS sequence"/>
</dbReference>
<dbReference type="EMBL" id="AABDGJ010000003">
    <property type="protein sequence ID" value="EAG6990325.1"/>
    <property type="molecule type" value="Genomic_DNA"/>
</dbReference>
<dbReference type="EMBL" id="AABBYJ010000006">
    <property type="protein sequence ID" value="EAG4331828.1"/>
    <property type="molecule type" value="Genomic_DNA"/>
</dbReference>
<dbReference type="Proteomes" id="UP000398321">
    <property type="component" value="Unassembled WGS sequence"/>
</dbReference>
<dbReference type="Gene3D" id="2.30.330.10">
    <property type="entry name" value="SpoA-like"/>
    <property type="match status" value="1"/>
</dbReference>
<dbReference type="Proteomes" id="UP000339309">
    <property type="component" value="Unassembled WGS sequence"/>
</dbReference>
<dbReference type="Proteomes" id="UP000540117">
    <property type="component" value="Unassembled WGS sequence"/>
</dbReference>
<dbReference type="PANTHER" id="PTHR30034:SF6">
    <property type="entry name" value="YOP PROTEINS TRANSLOCATION PROTEIN Q"/>
    <property type="match status" value="1"/>
</dbReference>
<reference evidence="54" key="10">
    <citation type="submission" date="2020-05" db="EMBL/GenBank/DDBJ databases">
        <authorList>
            <consortium name="NCBI Pathogen Detection Project"/>
        </authorList>
    </citation>
    <scope>NUCLEOTIDE SEQUENCE</scope>
    <source>
        <strain evidence="47">09CEB371LM</strain>
        <strain evidence="54">2017-325981-023-01</strain>
        <strain evidence="50">CFIAFB20100120</strain>
        <strain evidence="49">CFIAFB20130012</strain>
        <strain evidence="52">CFIAFB20170037</strain>
        <strain evidence="51">CFIAFB20170045</strain>
        <strain evidence="53">DMG1500109</strain>
        <strain evidence="48">HPB3501</strain>
    </source>
</reference>
<dbReference type="Proteomes" id="UP000345329">
    <property type="component" value="Unassembled WGS sequence"/>
</dbReference>
<evidence type="ECO:0000313" key="44">
    <source>
        <dbReference type="EMBL" id="EDN9835529.1"/>
    </source>
</evidence>
<keyword evidence="8" id="KW-0472">Membrane</keyword>
<reference evidence="77 86" key="7">
    <citation type="submission" date="2019-04" db="EMBL/GenBank/DDBJ databases">
        <authorList>
            <consortium name="GenomeTrakr network: Whole genome sequencing for foodborne pathogen traceback"/>
        </authorList>
    </citation>
    <scope>NUCLEOTIDE SEQUENCE [LARGE SCALE GENOMIC DNA]</scope>
    <source>
        <strain evidence="29 95">CFSAN004300</strain>
        <strain evidence="30 86">CFSAN072474</strain>
        <strain evidence="41 70">FLAG-55987</strain>
        <strain evidence="37 77">PHLUSALM00088</strain>
    </source>
</reference>
<dbReference type="EMBL" id="AAIAJJ010000002">
    <property type="protein sequence ID" value="ECC1555741.1"/>
    <property type="molecule type" value="Genomic_DNA"/>
</dbReference>
<dbReference type="EMBL" id="VTIK01000007">
    <property type="protein sequence ID" value="TYU50671.1"/>
    <property type="molecule type" value="Genomic_DNA"/>
</dbReference>
<dbReference type="Pfam" id="PF01052">
    <property type="entry name" value="FliMN_C"/>
    <property type="match status" value="1"/>
</dbReference>
<dbReference type="EMBL" id="MJTJ01000023">
    <property type="protein sequence ID" value="OET47928.1"/>
    <property type="molecule type" value="Genomic_DNA"/>
</dbReference>
<dbReference type="Proteomes" id="UP000549379">
    <property type="component" value="Unassembled WGS sequence"/>
</dbReference>
<evidence type="ECO:0000313" key="61">
    <source>
        <dbReference type="Proteomes" id="UP000322220"/>
    </source>
</evidence>
<evidence type="ECO:0000313" key="15">
    <source>
        <dbReference type="EMBL" id="EAD1183988.1"/>
    </source>
</evidence>
<dbReference type="RefSeq" id="WP_003727200.1">
    <property type="nucleotide sequence ID" value="NC_021824.1"/>
</dbReference>
<evidence type="ECO:0000313" key="11">
    <source>
        <dbReference type="EMBL" id="EAC4551275.1"/>
    </source>
</evidence>
<dbReference type="Proteomes" id="UP000322220">
    <property type="component" value="Unassembled WGS sequence"/>
</dbReference>
<dbReference type="Proteomes" id="UP000843775">
    <property type="component" value="Unassembled WGS sequence"/>
</dbReference>
<evidence type="ECO:0000313" key="82">
    <source>
        <dbReference type="Proteomes" id="UP000467536"/>
    </source>
</evidence>
<keyword evidence="30" id="KW-0966">Cell projection</keyword>
<dbReference type="EMBL" id="AALEDS010000024">
    <property type="protein sequence ID" value="ECY6545616.1"/>
    <property type="molecule type" value="Genomic_DNA"/>
</dbReference>
<evidence type="ECO:0000313" key="99">
    <source>
        <dbReference type="Proteomes" id="UP000841146"/>
    </source>
</evidence>
<dbReference type="SUPFAM" id="SSF103039">
    <property type="entry name" value="CheC-like"/>
    <property type="match status" value="1"/>
</dbReference>
<reference evidence="55 80" key="4">
    <citation type="submission" date="2018-04" db="EMBL/GenBank/DDBJ databases">
        <title>Genome Analysis of a Prevalent Clone of Listeria monocytogenes Sequence Type 87 in China.</title>
        <authorList>
            <person name="Wang Y."/>
        </authorList>
    </citation>
    <scope>NUCLEOTIDE SEQUENCE [LARGE SCALE GENOMIC DNA]</scope>
    <source>
        <strain evidence="55 80">ICDC_LM1523</strain>
    </source>
</reference>
<dbReference type="EMBL" id="AAAIKW010000001">
    <property type="protein sequence ID" value="EAC4551275.1"/>
    <property type="molecule type" value="Genomic_DNA"/>
</dbReference>
<dbReference type="GO" id="GO:0003774">
    <property type="term" value="F:cytoskeletal motor activity"/>
    <property type="evidence" value="ECO:0007669"/>
    <property type="project" value="InterPro"/>
</dbReference>
<dbReference type="Proteomes" id="UP000548278">
    <property type="component" value="Unassembled WGS sequence"/>
</dbReference>
<dbReference type="Proteomes" id="UP000379076">
    <property type="component" value="Unassembled WGS sequence"/>
</dbReference>
<dbReference type="Proteomes" id="UP000844471">
    <property type="component" value="Unassembled WGS sequence"/>
</dbReference>
<keyword evidence="9" id="KW-0975">Bacterial flagellum</keyword>
<dbReference type="EMBL" id="DABJAN010000001">
    <property type="protein sequence ID" value="HAJ9592205.1"/>
    <property type="molecule type" value="Genomic_DNA"/>
</dbReference>
<dbReference type="EMBL" id="AAAKQF010000003">
    <property type="protein sequence ID" value="EAC9039920.1"/>
    <property type="molecule type" value="Genomic_DNA"/>
</dbReference>
<dbReference type="CDD" id="cd17908">
    <property type="entry name" value="FliM"/>
    <property type="match status" value="1"/>
</dbReference>
<evidence type="ECO:0000313" key="25">
    <source>
        <dbReference type="EMBL" id="EAG2997347.1"/>
    </source>
</evidence>
<dbReference type="Proteomes" id="UP000478704">
    <property type="component" value="Unassembled WGS sequence"/>
</dbReference>
<evidence type="ECO:0000313" key="70">
    <source>
        <dbReference type="Proteomes" id="UP000364988"/>
    </source>
</evidence>
<evidence type="ECO:0000313" key="41">
    <source>
        <dbReference type="EMBL" id="ECY6545616.1"/>
    </source>
</evidence>
<dbReference type="EMBL" id="AANCRK010000001">
    <property type="protein sequence ID" value="EDN7713770.1"/>
    <property type="molecule type" value="Genomic_DNA"/>
</dbReference>
<reference evidence="45 82" key="9">
    <citation type="submission" date="2019-08" db="EMBL/GenBank/DDBJ databases">
        <authorList>
            <person name="Ashton P.M."/>
            <person name="Dallman T."/>
            <person name="Nair S."/>
            <person name="De Pinna E."/>
            <person name="Peters T."/>
            <person name="Grant K."/>
        </authorList>
    </citation>
    <scope>NUCLEOTIDE SEQUENCE [LARGE SCALE GENOMIC DNA]</scope>
    <source>
        <strain evidence="32 91">282333</strain>
        <strain evidence="33 90">282352</strain>
        <strain evidence="31 94">289003</strain>
        <strain evidence="45 82">788324</strain>
        <strain evidence="20">RL15000286</strain>
    </source>
</reference>
<dbReference type="Proteomes" id="UP000840197">
    <property type="component" value="Unassembled WGS sequence"/>
</dbReference>
<dbReference type="Proteomes" id="UP000467536">
    <property type="component" value="Unassembled WGS sequence"/>
</dbReference>
<evidence type="ECO:0000259" key="10">
    <source>
        <dbReference type="Pfam" id="PF01052"/>
    </source>
</evidence>
<dbReference type="Proteomes" id="UP000354255">
    <property type="component" value="Unassembled WGS sequence"/>
</dbReference>
<evidence type="ECO:0000313" key="55">
    <source>
        <dbReference type="EMBL" id="KAA9453334.1"/>
    </source>
</evidence>
<dbReference type="EMBL" id="DAAJZA010000019">
    <property type="protein sequence ID" value="HAC1756298.1"/>
    <property type="molecule type" value="Genomic_DNA"/>
</dbReference>
<keyword evidence="6" id="KW-0145">Chemotaxis</keyword>
<keyword evidence="30" id="KW-0969">Cilium</keyword>
<evidence type="ECO:0000313" key="40">
    <source>
        <dbReference type="EMBL" id="ECC1555741.1"/>
    </source>
</evidence>
<evidence type="ECO:0000313" key="34">
    <source>
        <dbReference type="EMBL" id="EAH4240951.1"/>
    </source>
</evidence>
<dbReference type="EMBL" id="AACKDQ010000022">
    <property type="protein sequence ID" value="EAK9317477.1"/>
    <property type="molecule type" value="Genomic_DNA"/>
</dbReference>
<evidence type="ECO:0000313" key="76">
    <source>
        <dbReference type="Proteomes" id="UP000403352"/>
    </source>
</evidence>
<evidence type="ECO:0000313" key="20">
    <source>
        <dbReference type="EMBL" id="EAE4940717.1"/>
    </source>
</evidence>
<dbReference type="Proteomes" id="UP000403352">
    <property type="component" value="Unassembled WGS sequence"/>
</dbReference>
<evidence type="ECO:0000256" key="8">
    <source>
        <dbReference type="ARBA" id="ARBA00023136"/>
    </source>
</evidence>
<evidence type="ECO:0000313" key="96">
    <source>
        <dbReference type="Proteomes" id="UP000549379"/>
    </source>
</evidence>
<evidence type="ECO:0000313" key="98">
    <source>
        <dbReference type="Proteomes" id="UP000840197"/>
    </source>
</evidence>
<evidence type="ECO:0000313" key="13">
    <source>
        <dbReference type="EMBL" id="EAC6548907.1"/>
    </source>
</evidence>
<evidence type="ECO:0000313" key="39">
    <source>
        <dbReference type="EMBL" id="ECB9513895.1"/>
    </source>
</evidence>
<evidence type="ECO:0000313" key="22">
    <source>
        <dbReference type="EMBL" id="EAG2086010.1"/>
    </source>
</evidence>
<dbReference type="InterPro" id="IPR028976">
    <property type="entry name" value="CheC-like_sf"/>
</dbReference>
<dbReference type="Proteomes" id="UP000841146">
    <property type="component" value="Unassembled WGS sequence"/>
</dbReference>
<dbReference type="Proteomes" id="UP000852906">
    <property type="component" value="Unassembled WGS sequence"/>
</dbReference>
<protein>
    <recommendedName>
        <fullName evidence="4">Flagellar motor switch protein FliM</fullName>
    </recommendedName>
</protein>
<evidence type="ECO:0000313" key="49">
    <source>
        <dbReference type="EMBL" id="HAB8397273.1"/>
    </source>
</evidence>
<dbReference type="InterPro" id="IPR036429">
    <property type="entry name" value="SpoA-like_sf"/>
</dbReference>
<evidence type="ECO:0000313" key="86">
    <source>
        <dbReference type="Proteomes" id="UP000522199"/>
    </source>
</evidence>
<reference evidence="58 60" key="2">
    <citation type="journal article" date="2018" name="BMC Genomics">
        <title>Genes significantly associated with lineage II food isolates of Listeria monocytogenes.</title>
        <authorList>
            <person name="Pirone-Davies C."/>
            <person name="Chen Y."/>
            <person name="Pightling A."/>
            <person name="Ryan G."/>
            <person name="Wang Y."/>
            <person name="Yao K."/>
            <person name="Hoffmann M."/>
            <person name="Allard M.W."/>
        </authorList>
    </citation>
    <scope>NUCLEOTIDE SEQUENCE [LARGE SCALE GENOMIC DNA]</scope>
    <source>
        <strain evidence="58 60">PNUSAL000550</strain>
    </source>
</reference>
<dbReference type="Proteomes" id="UP000350032">
    <property type="component" value="Unassembled WGS sequence"/>
</dbReference>
<dbReference type="EMBL" id="DAAEZQ010000004">
    <property type="protein sequence ID" value="HAA9722186.1"/>
    <property type="molecule type" value="Genomic_DNA"/>
</dbReference>
<dbReference type="Proteomes" id="UP000272537">
    <property type="component" value="Unassembled WGS sequence"/>
</dbReference>
<dbReference type="Proteomes" id="UP000460224">
    <property type="component" value="Unassembled WGS sequence"/>
</dbReference>
<dbReference type="GO" id="GO:0071978">
    <property type="term" value="P:bacterial-type flagellum-dependent swarming motility"/>
    <property type="evidence" value="ECO:0007669"/>
    <property type="project" value="TreeGrafter"/>
</dbReference>
<evidence type="ECO:0000313" key="30">
    <source>
        <dbReference type="EMBL" id="EAG9387956.1"/>
    </source>
</evidence>
<dbReference type="AlphaFoldDB" id="A0A0B8RBR7"/>
<dbReference type="EMBL" id="AANEHK010000004">
    <property type="protein sequence ID" value="EDO0985616.1"/>
    <property type="molecule type" value="Genomic_DNA"/>
</dbReference>
<dbReference type="EMBL" id="AABGHY010000001">
    <property type="protein sequence ID" value="EAH3292864.1"/>
    <property type="molecule type" value="Genomic_DNA"/>
</dbReference>
<dbReference type="Proteomes" id="UP000423131">
    <property type="component" value="Unassembled WGS sequence"/>
</dbReference>
<evidence type="ECO:0000313" key="18">
    <source>
        <dbReference type="EMBL" id="EAD5785469.1"/>
    </source>
</evidence>
<dbReference type="EMBL" id="AAAMZD010000001">
    <property type="protein sequence ID" value="EAD3791686.1"/>
    <property type="molecule type" value="Genomic_DNA"/>
</dbReference>
<evidence type="ECO:0000313" key="16">
    <source>
        <dbReference type="EMBL" id="EAD3791686.1"/>
    </source>
</evidence>
<organism evidence="30 86">
    <name type="scientific">Listeria monocytogenes</name>
    <dbReference type="NCBI Taxonomy" id="1639"/>
    <lineage>
        <taxon>Bacteria</taxon>
        <taxon>Bacillati</taxon>
        <taxon>Bacillota</taxon>
        <taxon>Bacilli</taxon>
        <taxon>Bacillales</taxon>
        <taxon>Listeriaceae</taxon>
        <taxon>Listeria</taxon>
    </lineage>
</organism>
<evidence type="ECO:0000256" key="3">
    <source>
        <dbReference type="ARBA" id="ARBA00011049"/>
    </source>
</evidence>
<comment type="similarity">
    <text evidence="3">Belongs to the FliM family.</text>
</comment>
<evidence type="ECO:0000313" key="89">
    <source>
        <dbReference type="Proteomes" id="UP000528151"/>
    </source>
</evidence>
<evidence type="ECO:0000313" key="53">
    <source>
        <dbReference type="EMBL" id="HAC1756298.1"/>
    </source>
</evidence>
<evidence type="ECO:0000313" key="33">
    <source>
        <dbReference type="EMBL" id="EAH3292864.1"/>
    </source>
</evidence>
<dbReference type="EMBL" id="DAAIJL010000003">
    <property type="protein sequence ID" value="HAB8556689.1"/>
    <property type="molecule type" value="Genomic_DNA"/>
</dbReference>
<dbReference type="OMA" id="MRIEGRP"/>
<evidence type="ECO:0000313" key="27">
    <source>
        <dbReference type="EMBL" id="EAG4461259.1"/>
    </source>
</evidence>
<dbReference type="Proteomes" id="UP000843503">
    <property type="component" value="Unassembled WGS sequence"/>
</dbReference>
<evidence type="ECO:0000313" key="101">
    <source>
        <dbReference type="Proteomes" id="UP000844415"/>
    </source>
</evidence>
<dbReference type="EMBL" id="DAAEEB010000005">
    <property type="protein sequence ID" value="HAA8053341.1"/>
    <property type="molecule type" value="Genomic_DNA"/>
</dbReference>
<evidence type="ECO:0000313" key="57">
    <source>
        <dbReference type="EMBL" id="OET48731.1"/>
    </source>
</evidence>
<evidence type="ECO:0000313" key="45">
    <source>
        <dbReference type="EMBL" id="EDO0985616.1"/>
    </source>
</evidence>
<dbReference type="EMBL" id="AABFVG010000002">
    <property type="protein sequence ID" value="EAH2281068.1"/>
    <property type="molecule type" value="Genomic_DNA"/>
</dbReference>
<dbReference type="EMBL" id="AABEKY010000005">
    <property type="protein sequence ID" value="EAG9387956.1"/>
    <property type="molecule type" value="Genomic_DNA"/>
</dbReference>
<dbReference type="EMBL" id="AAANYR010000001">
    <property type="protein sequence ID" value="EAD5785469.1"/>
    <property type="molecule type" value="Genomic_DNA"/>
</dbReference>
<dbReference type="EMBL" id="AABAGT010000006">
    <property type="protein sequence ID" value="EAG0866770.1"/>
    <property type="molecule type" value="Genomic_DNA"/>
</dbReference>
<dbReference type="Pfam" id="PF02154">
    <property type="entry name" value="FliM"/>
    <property type="match status" value="1"/>
</dbReference>
<evidence type="ECO:0000313" key="68">
    <source>
        <dbReference type="Proteomes" id="UP000354255"/>
    </source>
</evidence>
<dbReference type="Proteomes" id="UP000481141">
    <property type="component" value="Unassembled WGS sequence"/>
</dbReference>
<evidence type="ECO:0000313" key="64">
    <source>
        <dbReference type="Proteomes" id="UP000339309"/>
    </source>
</evidence>
<evidence type="ECO:0000313" key="78">
    <source>
        <dbReference type="Proteomes" id="UP000423131"/>
    </source>
</evidence>
<dbReference type="Proteomes" id="UP000844415">
    <property type="component" value="Unassembled WGS sequence"/>
</dbReference>
<evidence type="ECO:0000313" key="97">
    <source>
        <dbReference type="Proteomes" id="UP000566721"/>
    </source>
</evidence>
<evidence type="ECO:0000313" key="28">
    <source>
        <dbReference type="EMBL" id="EAG6167998.1"/>
    </source>
</evidence>
<reference evidence="56 102" key="1">
    <citation type="submission" date="2016-09" db="EMBL/GenBank/DDBJ databases">
        <title>100K Listeria isolates.</title>
        <authorList>
            <person name="Chen P."/>
            <person name="Weimer B.C."/>
            <person name="Kong N."/>
            <person name="Huang B."/>
        </authorList>
    </citation>
    <scope>NUCLEOTIDE SEQUENCE [LARGE SCALE GENOMIC DNA]</scope>
    <source>
        <strain evidence="56 102">BCW_2383</strain>
    </source>
</reference>
<dbReference type="EMBL" id="AABBHO010000022">
    <property type="protein sequence ID" value="EAG2997347.1"/>
    <property type="molecule type" value="Genomic_DNA"/>
</dbReference>
<evidence type="ECO:0000313" key="77">
    <source>
        <dbReference type="Proteomes" id="UP000410967"/>
    </source>
</evidence>
<dbReference type="Proteomes" id="UP000393182">
    <property type="component" value="Unassembled WGS sequence"/>
</dbReference>
<reference evidence="98 99" key="3">
    <citation type="journal article" date="2018" name="Genome Biol.">
        <title>SKESA: strategic k-mer extension for scrupulous assemblies.</title>
        <authorList>
            <person name="Souvorov A."/>
            <person name="Agarwala R."/>
            <person name="Lipman D.J."/>
        </authorList>
    </citation>
    <scope>NUCLEOTIDE SEQUENCE [LARGE SCALE GENOMIC DNA]</scope>
    <source>
        <strain evidence="47">09CEB371LM</strain>
        <strain evidence="54">2017-325981-023-01</strain>
        <strain evidence="50 101">CFIAFB20100120</strain>
        <strain evidence="49 98">CFIAFB20130012</strain>
        <strain evidence="52">CFIAFB20170037</strain>
        <strain evidence="51 99">CFIAFB20170045</strain>
        <strain evidence="53 100">DMG1500109</strain>
        <strain evidence="48">HPB3501</strain>
    </source>
</reference>
<evidence type="ECO:0000313" key="19">
    <source>
        <dbReference type="EMBL" id="EAE1337372.1"/>
    </source>
</evidence>
<dbReference type="PRINTS" id="PR00955">
    <property type="entry name" value="FLGMOTORFLIM"/>
</dbReference>
<dbReference type="EMBL" id="QXLS01000001">
    <property type="protein sequence ID" value="RKA10994.1"/>
    <property type="molecule type" value="Genomic_DNA"/>
</dbReference>
<dbReference type="EMBL" id="AACJYH010000001">
    <property type="protein sequence ID" value="EAK8896420.1"/>
    <property type="molecule type" value="Genomic_DNA"/>
</dbReference>
<dbReference type="SUPFAM" id="SSF101801">
    <property type="entry name" value="Surface presentation of antigens (SPOA)"/>
    <property type="match status" value="1"/>
</dbReference>
<evidence type="ECO:0000313" key="14">
    <source>
        <dbReference type="EMBL" id="EAC9039920.1"/>
    </source>
</evidence>
<evidence type="ECO:0000313" key="50">
    <source>
        <dbReference type="EMBL" id="HAB8556689.1"/>
    </source>
</evidence>
<evidence type="ECO:0000313" key="37">
    <source>
        <dbReference type="EMBL" id="EAK9317477.1"/>
    </source>
</evidence>
<dbReference type="Proteomes" id="UP000840039">
    <property type="component" value="Unassembled WGS sequence"/>
</dbReference>
<dbReference type="EMBL" id="AABAYG010000001">
    <property type="protein sequence ID" value="EAG2244359.1"/>
    <property type="molecule type" value="Genomic_DNA"/>
</dbReference>
<dbReference type="Proteomes" id="UP000546397">
    <property type="component" value="Unassembled WGS sequence"/>
</dbReference>
<dbReference type="Proteomes" id="UP000467347">
    <property type="component" value="Unassembled WGS sequence"/>
</dbReference>
<dbReference type="EMBL" id="DAAIHR010000001">
    <property type="protein sequence ID" value="HAB8397273.1"/>
    <property type="molecule type" value="Genomic_DNA"/>
</dbReference>
<evidence type="ECO:0000256" key="5">
    <source>
        <dbReference type="ARBA" id="ARBA00022475"/>
    </source>
</evidence>
<dbReference type="Proteomes" id="UP000410967">
    <property type="component" value="Unassembled WGS sequence"/>
</dbReference>
<evidence type="ECO:0000313" key="81">
    <source>
        <dbReference type="Proteomes" id="UP000467347"/>
    </source>
</evidence>
<evidence type="ECO:0000313" key="79">
    <source>
        <dbReference type="Proteomes" id="UP000455569"/>
    </source>
</evidence>
<evidence type="ECO:0000313" key="65">
    <source>
        <dbReference type="Proteomes" id="UP000344343"/>
    </source>
</evidence>
<evidence type="ECO:0000313" key="75">
    <source>
        <dbReference type="Proteomes" id="UP000398321"/>
    </source>
</evidence>
<dbReference type="Proteomes" id="UP000533021">
    <property type="component" value="Unassembled WGS sequence"/>
</dbReference>
<evidence type="ECO:0000313" key="66">
    <source>
        <dbReference type="Proteomes" id="UP000345329"/>
    </source>
</evidence>
<evidence type="ECO:0000313" key="60">
    <source>
        <dbReference type="Proteomes" id="UP000272537"/>
    </source>
</evidence>
<evidence type="ECO:0000313" key="32">
    <source>
        <dbReference type="EMBL" id="EAH2281068.1"/>
    </source>
</evidence>
<dbReference type="EMBL" id="AAAJKI010000030">
    <property type="protein sequence ID" value="EAC6548907.1"/>
    <property type="molecule type" value="Genomic_DNA"/>
</dbReference>
<dbReference type="Proteomes" id="UP000344343">
    <property type="component" value="Unassembled WGS sequence"/>
</dbReference>
<dbReference type="Proteomes" id="UP000540417">
    <property type="component" value="Unassembled WGS sequence"/>
</dbReference>
<evidence type="ECO:0000313" key="43">
    <source>
        <dbReference type="EMBL" id="EDN7713770.1"/>
    </source>
</evidence>
<dbReference type="EMBL" id="MJTJ01000019">
    <property type="protein sequence ID" value="OET48731.1"/>
    <property type="molecule type" value="Genomic_DNA"/>
</dbReference>
<dbReference type="Proteomes" id="UP000365297">
    <property type="component" value="Unassembled WGS sequence"/>
</dbReference>
<evidence type="ECO:0000313" key="84">
    <source>
        <dbReference type="Proteomes" id="UP000481141"/>
    </source>
</evidence>
<evidence type="ECO:0000313" key="72">
    <source>
        <dbReference type="Proteomes" id="UP000376505"/>
    </source>
</evidence>
<keyword evidence="30" id="KW-0282">Flagellum</keyword>
<dbReference type="GO" id="GO:0050918">
    <property type="term" value="P:positive chemotaxis"/>
    <property type="evidence" value="ECO:0007669"/>
    <property type="project" value="TreeGrafter"/>
</dbReference>
<dbReference type="EMBL" id="AANPAU010000002">
    <property type="protein sequence ID" value="EDP8513497.1"/>
    <property type="molecule type" value="Genomic_DNA"/>
</dbReference>
<evidence type="ECO:0000313" key="87">
    <source>
        <dbReference type="Proteomes" id="UP000525850"/>
    </source>
</evidence>
<dbReference type="Proteomes" id="UP000364988">
    <property type="component" value="Unassembled WGS sequence"/>
</dbReference>
<evidence type="ECO:0000256" key="1">
    <source>
        <dbReference type="ARBA" id="ARBA00004117"/>
    </source>
</evidence>
<evidence type="ECO:0000313" key="83">
    <source>
        <dbReference type="Proteomes" id="UP000478704"/>
    </source>
</evidence>
<dbReference type="EMBL" id="DAAJCS010000009">
    <property type="protein sequence ID" value="HAC0013826.1"/>
    <property type="molecule type" value="Genomic_DNA"/>
</dbReference>
<feature type="domain" description="Flagellar motor switch protein FliN-like C-terminal" evidence="10">
    <location>
        <begin position="252"/>
        <end position="319"/>
    </location>
</feature>
<evidence type="ECO:0000313" key="100">
    <source>
        <dbReference type="Proteomes" id="UP000843775"/>
    </source>
</evidence>
<proteinExistence type="inferred from homology"/>
<evidence type="ECO:0000313" key="59">
    <source>
        <dbReference type="EMBL" id="TYU50671.1"/>
    </source>
</evidence>
<evidence type="ECO:0000313" key="42">
    <source>
        <dbReference type="EMBL" id="ECY9783224.1"/>
    </source>
</evidence>
<dbReference type="KEGG" id="lmok:CQ02_03765"/>
<gene>
    <name evidence="30" type="primary">fliM</name>
    <name evidence="58" type="synonym">flim</name>
    <name evidence="21" type="ORF">A8L61_05680</name>
    <name evidence="29" type="ORF">AB917_06955</name>
    <name evidence="11" type="ORF">ABZ57_02120</name>
    <name evidence="57" type="ORF">AJL21_10700</name>
    <name evidence="56" type="ORF">AJL21_15715</name>
    <name evidence="19" type="ORF">ART25_00350</name>
    <name evidence="12" type="ORF">ARY78_02660</name>
    <name evidence="24" type="ORF">B1N52_02895</name>
    <name evidence="23" type="ORF">B1S26_02960</name>
    <name evidence="25" type="ORF">B5K54_08590</name>
    <name evidence="22" type="ORF">BCZ21_01965</name>
    <name evidence="27" type="ORF">CA369_03070</name>
    <name evidence="26" type="ORF">CAV64_11325</name>
    <name evidence="30" type="ORF">CW845_10710</name>
    <name evidence="32" type="ORF">D4920_03195</name>
    <name evidence="31" type="ORF">D4B11_11205</name>
    <name evidence="33" type="ORF">D5N24_00505</name>
    <name evidence="36" type="ORF">D7104_01775</name>
    <name evidence="55" type="ORF">DCK61_02435</name>
    <name evidence="28" type="ORF">DCT16_01190</name>
    <name evidence="13" type="ORF">DU018_11145</name>
    <name evidence="58" type="ORF">DYZ80_00526</name>
    <name evidence="20" type="ORF">E1W56_01470</name>
    <name evidence="34" type="ORF">E5F58_02925</name>
    <name evidence="35" type="ORF">E5H26_04940</name>
    <name evidence="18" type="ORF">EX365_02705</name>
    <name evidence="17" type="ORF">EXZ73_13010</name>
    <name evidence="41" type="ORF">F6436_14990</name>
    <name evidence="42" type="ORF">F6515_09460</name>
    <name evidence="37" type="ORF">FA835_10200</name>
    <name evidence="39" type="ORF">FLQ97_09105</name>
    <name evidence="38" type="ORF">FLR03_01345</name>
    <name evidence="40" type="ORF">FNX40_02845</name>
    <name evidence="45" type="ORF">FV747_06325</name>
    <name evidence="59" type="ORF">FZW98_12325</name>
    <name evidence="46" type="ORF">G3O21_000897</name>
    <name evidence="47" type="ORF">GHH22_09245</name>
    <name evidence="53" type="ORF">GI949_15100</name>
    <name evidence="48" type="ORF">GIH49_08575</name>
    <name evidence="44" type="ORF">GJW51_02480</name>
    <name evidence="43" type="ORF">GQG13_01380</name>
    <name evidence="49" type="ORF">GYR60_01980</name>
    <name evidence="50" type="ORF">GYS09_05200</name>
    <name evidence="51" type="ORF">GYX23_12585</name>
    <name evidence="52" type="ORF">GYY14_01960</name>
    <name evidence="54" type="ORF">HQN34_000371</name>
    <name evidence="14" type="ORF">KV70_06860</name>
    <name evidence="15" type="ORF">QD52_02700</name>
    <name evidence="16" type="ORF">UI29_02725</name>
</gene>
<evidence type="ECO:0000313" key="17">
    <source>
        <dbReference type="EMBL" id="EAD5775214.1"/>
    </source>
</evidence>
<dbReference type="GO" id="GO:0005886">
    <property type="term" value="C:plasma membrane"/>
    <property type="evidence" value="ECO:0007669"/>
    <property type="project" value="UniProtKB-SubCell"/>
</dbReference>
<evidence type="ECO:0000256" key="7">
    <source>
        <dbReference type="ARBA" id="ARBA00022779"/>
    </source>
</evidence>
<evidence type="ECO:0000313" key="31">
    <source>
        <dbReference type="EMBL" id="EAG9520340.1"/>
    </source>
</evidence>
<evidence type="ECO:0000313" key="48">
    <source>
        <dbReference type="EMBL" id="HAA9722186.1"/>
    </source>
</evidence>
<dbReference type="EMBL" id="AABCVX010000001">
    <property type="protein sequence ID" value="EAG6167998.1"/>
    <property type="molecule type" value="Genomic_DNA"/>
</dbReference>
<comment type="subcellular location">
    <subcellularLocation>
        <location evidence="1">Bacterial flagellum basal body</location>
    </subcellularLocation>
    <subcellularLocation>
        <location evidence="2">Cell membrane</location>
        <topology evidence="2">Peripheral membrane protein</topology>
    </subcellularLocation>
</comment>
<evidence type="ECO:0000313" key="88">
    <source>
        <dbReference type="Proteomes" id="UP000527632"/>
    </source>
</evidence>
<dbReference type="InterPro" id="IPR001689">
    <property type="entry name" value="Flag_FliM"/>
</dbReference>
<keyword evidence="5" id="KW-1003">Cell membrane</keyword>
<evidence type="ECO:0000313" key="21">
    <source>
        <dbReference type="EMBL" id="EAG0866770.1"/>
    </source>
</evidence>
<sequence>MSDKLSQEQIDALLSQISEGKVVDESTEIGDFGRFHPYDFHKPEKFGAEHLESLKTIASAFTKKSMEFVSQRIRIPIHTEATLADQVSFASGYIETMPNDSYIFCIIDLGNPELGQIIIELDLAYIIYIHECLSGGNPKRKLSERRLLSVFEELTLKSILEKFCEALKDSFKSVHPISPEIVNIETNPALLRVTSPNDMMALVSVDIKSEFWISTMRIGVPFFSVEEIMNKLENVVEYTFDKRRNFDAEVEQELHQVEKEARIRVGEIKTTWKELNKLEVGDVLLTETHIRDTLKGYVTEKWKFECYMGKSGNQKAVKFMRHTGRTEQER</sequence>
<dbReference type="EMBL" id="AABBAW010000001">
    <property type="protein sequence ID" value="EAG2514095.1"/>
    <property type="molecule type" value="Genomic_DNA"/>
</dbReference>
<dbReference type="InterPro" id="IPR001543">
    <property type="entry name" value="FliN-like_C"/>
</dbReference>
<dbReference type="Proteomes" id="UP000525850">
    <property type="component" value="Unassembled WGS sequence"/>
</dbReference>